<dbReference type="EMBL" id="UNSH01000095">
    <property type="protein sequence ID" value="SZF06368.1"/>
    <property type="molecule type" value="Genomic_DNA"/>
</dbReference>
<dbReference type="Pfam" id="PF08689">
    <property type="entry name" value="Med5"/>
    <property type="match status" value="1"/>
</dbReference>
<evidence type="ECO:0000256" key="9">
    <source>
        <dbReference type="RuleBase" id="RU364142"/>
    </source>
</evidence>
<evidence type="ECO:0000256" key="8">
    <source>
        <dbReference type="ARBA" id="ARBA00031256"/>
    </source>
</evidence>
<dbReference type="AlphaFoldDB" id="A0A383V3E3"/>
<sequence>MQLSLQIEAWRNFFERCLSNRLEPNDFTTFATILHQQHPLPSFYLCTLFLSPTPGNNICLDPKASRYVFCLLSLGFVDIPNILRALWRSSTCRAINCEQLNEDQENSWARSFNAEETIFYRLTKIISSGLALKTVKEAVETVELCIQWLEGTITLAQAQHQLQALLNVQSDEVTAQIMATGTFAVTVLENECIQSAIAKGHICKTSRKRLGKVVSNFITLMLLHWPQGVDRLEAFRTETLPAIEPVEKASKSGVDKDIEDIIGEGISGAISVNNMVVSEMDEVNTRVGLYIFLSSLLVGRPLIDDNAIFKYLNNRYQQGDLRSTVVDLILAAFDVLANAMVRNEKDQTKNLLRCFLINKLPHLLSTLCTQLFPPITSEICITEALSQVDTTNFPTLSAMFDETSGNNMFPESVRQDFCFACCLHGLIAESSIETLLGDVPIQSLPAEGRYLKNELVQKCLSESDRVERMIDELEYMDGNVGANSQAITELITRLCNNKETMALKSICDKLVRNPSSLDIMLLFDKPISILQPICDLLDNWHYDEDQGEYQPVYEEFGSILLLLLSFVKRYDLTPLSLGPRSSDSFVLKIIQVPRTTSHSSLSQTTQSHLKSWLLGLFSPENSGLTDDLMSSCPPQDFYLLIPFLFSSIVLASSTYGLVSTTLSSGLEYLVDTFLLPSLVPGISFLATHLWENHGDKDAVVQILSSLIITPLSNTNNINSEAVQKLGVVLNITAKELEHSLRWLQRAEPQRQDIEPLSKALRCYLGWERCAVSQHTELENWTSTNGGGLLMAIKQTITNLLQWHLQPDANPANYTHRQILVGVKILGAKRVIKIIVEELKSGIEAGHGGAALDIASALVSSSDATAWDSTFGLGSAVGNNEETRYLQRRMNLREALKNEAYNAPKLQRTDPFTAETIVRLYRKVESLVVNGNIEGHEVLTAAELNAVVDMSGLAQTDGTHDDISGLENIATISGLDMGHMVNFDGLDDGFAETGVNLMIEGDFMRSEERQGTLLEGMEF</sequence>
<keyword evidence="4 9" id="KW-0805">Transcription regulation</keyword>
<dbReference type="InterPro" id="IPR014801">
    <property type="entry name" value="Mediator_Med5_fun"/>
</dbReference>
<comment type="subunit">
    <text evidence="9">Component of the Mediator complex.</text>
</comment>
<gene>
    <name evidence="9" type="primary">MED5</name>
    <name evidence="10" type="ORF">BLGHR1_17172</name>
</gene>
<evidence type="ECO:0000256" key="1">
    <source>
        <dbReference type="ARBA" id="ARBA00004123"/>
    </source>
</evidence>
<proteinExistence type="inferred from homology"/>
<reference evidence="10 11" key="1">
    <citation type="submission" date="2017-11" db="EMBL/GenBank/DDBJ databases">
        <authorList>
            <person name="Kracher B."/>
        </authorList>
    </citation>
    <scope>NUCLEOTIDE SEQUENCE [LARGE SCALE GENOMIC DNA]</scope>
    <source>
        <strain evidence="10 11">RACE1</strain>
    </source>
</reference>
<dbReference type="GO" id="GO:0016592">
    <property type="term" value="C:mediator complex"/>
    <property type="evidence" value="ECO:0007669"/>
    <property type="project" value="InterPro"/>
</dbReference>
<dbReference type="Proteomes" id="UP000275772">
    <property type="component" value="Unassembled WGS sequence"/>
</dbReference>
<comment type="subcellular location">
    <subcellularLocation>
        <location evidence="1 9">Nucleus</location>
    </subcellularLocation>
</comment>
<evidence type="ECO:0000256" key="6">
    <source>
        <dbReference type="ARBA" id="ARBA00023163"/>
    </source>
</evidence>
<dbReference type="PANTHER" id="PTHR35784:SF1">
    <property type="entry name" value="MEDIATOR OF RNA POLYMERASE II TRANSCRIPTION SUBUNIT 5"/>
    <property type="match status" value="1"/>
</dbReference>
<dbReference type="GO" id="GO:0006357">
    <property type="term" value="P:regulation of transcription by RNA polymerase II"/>
    <property type="evidence" value="ECO:0007669"/>
    <property type="project" value="InterPro"/>
</dbReference>
<evidence type="ECO:0000256" key="7">
    <source>
        <dbReference type="ARBA" id="ARBA00023242"/>
    </source>
</evidence>
<comment type="similarity">
    <text evidence="2 9">Belongs to the Mediator complex subunit 5 family.</text>
</comment>
<evidence type="ECO:0000256" key="2">
    <source>
        <dbReference type="ARBA" id="ARBA00008782"/>
    </source>
</evidence>
<evidence type="ECO:0000256" key="5">
    <source>
        <dbReference type="ARBA" id="ARBA00023159"/>
    </source>
</evidence>
<dbReference type="PANTHER" id="PTHR35784">
    <property type="entry name" value="MEDIATOR OF RNA POLYMERASE II TRANSCRIPTION SUBUNIT 5"/>
    <property type="match status" value="1"/>
</dbReference>
<dbReference type="VEuPathDB" id="FungiDB:BLGHR1_17172"/>
<organism evidence="10 11">
    <name type="scientific">Blumeria hordei</name>
    <name type="common">Barley powdery mildew</name>
    <name type="synonym">Blumeria graminis f. sp. hordei</name>
    <dbReference type="NCBI Taxonomy" id="2867405"/>
    <lineage>
        <taxon>Eukaryota</taxon>
        <taxon>Fungi</taxon>
        <taxon>Dikarya</taxon>
        <taxon>Ascomycota</taxon>
        <taxon>Pezizomycotina</taxon>
        <taxon>Leotiomycetes</taxon>
        <taxon>Erysiphales</taxon>
        <taxon>Erysiphaceae</taxon>
        <taxon>Blumeria</taxon>
    </lineage>
</organism>
<evidence type="ECO:0000256" key="3">
    <source>
        <dbReference type="ARBA" id="ARBA00020628"/>
    </source>
</evidence>
<keyword evidence="5 9" id="KW-0010">Activator</keyword>
<keyword evidence="6 9" id="KW-0804">Transcription</keyword>
<name>A0A383V3E3_BLUHO</name>
<accession>A0A383V3E3</accession>
<keyword evidence="7 9" id="KW-0539">Nucleus</keyword>
<dbReference type="GO" id="GO:0003712">
    <property type="term" value="F:transcription coregulator activity"/>
    <property type="evidence" value="ECO:0007669"/>
    <property type="project" value="InterPro"/>
</dbReference>
<evidence type="ECO:0000313" key="10">
    <source>
        <dbReference type="EMBL" id="SZF06368.1"/>
    </source>
</evidence>
<evidence type="ECO:0000256" key="4">
    <source>
        <dbReference type="ARBA" id="ARBA00023015"/>
    </source>
</evidence>
<comment type="function">
    <text evidence="9">Component of the Mediator complex, a coactivator involved in the regulated transcription of nearly all RNA polymerase II-dependent genes. Mediator functions as a bridge to convey information from gene-specific regulatory proteins to the basal RNA polymerase II transcription machinery. Mediator is recruited to promoters by direct interactions with regulatory proteins and serves as a scaffold for the assembly of a functional preinitiation complex with RNA polymerase II and the general transcription factors.</text>
</comment>
<evidence type="ECO:0000313" key="11">
    <source>
        <dbReference type="Proteomes" id="UP000275772"/>
    </source>
</evidence>
<protein>
    <recommendedName>
        <fullName evidence="3 9">Mediator of RNA polymerase II transcription subunit 5</fullName>
    </recommendedName>
    <alternativeName>
        <fullName evidence="8 9">Mediator complex subunit 5</fullName>
    </alternativeName>
</protein>